<proteinExistence type="predicted"/>
<comment type="caution">
    <text evidence="4">The sequence shown here is derived from an EMBL/GenBank/DDBJ whole genome shotgun (WGS) entry which is preliminary data.</text>
</comment>
<dbReference type="Gene3D" id="4.10.1060.50">
    <property type="match status" value="1"/>
</dbReference>
<evidence type="ECO:0000256" key="1">
    <source>
        <dbReference type="SAM" id="MobiDB-lite"/>
    </source>
</evidence>
<dbReference type="InterPro" id="IPR038587">
    <property type="entry name" value="Ribosomal_eL40_sf"/>
</dbReference>
<feature type="domain" description="Zinc-ribbon" evidence="3">
    <location>
        <begin position="5"/>
        <end position="25"/>
    </location>
</feature>
<evidence type="ECO:0000256" key="2">
    <source>
        <dbReference type="SAM" id="Phobius"/>
    </source>
</evidence>
<reference evidence="5" key="1">
    <citation type="journal article" date="2019" name="Int. J. Syst. Evol. Microbiol.">
        <title>The Global Catalogue of Microorganisms (GCM) 10K type strain sequencing project: providing services to taxonomists for standard genome sequencing and annotation.</title>
        <authorList>
            <consortium name="The Broad Institute Genomics Platform"/>
            <consortium name="The Broad Institute Genome Sequencing Center for Infectious Disease"/>
            <person name="Wu L."/>
            <person name="Ma J."/>
        </authorList>
    </citation>
    <scope>NUCLEOTIDE SEQUENCE [LARGE SCALE GENOMIC DNA]</scope>
    <source>
        <strain evidence="5">LMG 29247</strain>
    </source>
</reference>
<gene>
    <name evidence="4" type="ORF">ACFSF0_00655</name>
</gene>
<feature type="region of interest" description="Disordered" evidence="1">
    <location>
        <begin position="33"/>
        <end position="57"/>
    </location>
</feature>
<dbReference type="InterPro" id="IPR026870">
    <property type="entry name" value="Zinc_ribbon_dom"/>
</dbReference>
<evidence type="ECO:0000313" key="4">
    <source>
        <dbReference type="EMBL" id="MFD1709108.1"/>
    </source>
</evidence>
<dbReference type="RefSeq" id="WP_222707612.1">
    <property type="nucleotide sequence ID" value="NZ_JBHUEJ010000002.1"/>
</dbReference>
<feature type="region of interest" description="Disordered" evidence="1">
    <location>
        <begin position="120"/>
        <end position="142"/>
    </location>
</feature>
<evidence type="ECO:0000313" key="5">
    <source>
        <dbReference type="Proteomes" id="UP001597304"/>
    </source>
</evidence>
<sequence>MSLICPQCGAENRAHAKFCLKCAKQLVTLPPTPEELTRDARRRKRRRRREAQAWAADAASESAQAMADARARSRMRWGAPAALVTAGLAALALAAILWTNARDRGSPQTDAALTAITPASAASPATAASAESTSLRVPGSAEATSSSPAAVLAAGEAASAALNAAPTSAGVRQPPVAAVAAAAPAPTRPASKTSRRAPERAPSVVEVGPSAAPTAPVAPGPAPAAPTAPAPLCADRAFISRAICLQSECNKPALRQHPSCIRMREQQDALKHASGGG</sequence>
<feature type="compositionally biased region" description="Pro residues" evidence="1">
    <location>
        <begin position="216"/>
        <end position="227"/>
    </location>
</feature>
<dbReference type="Pfam" id="PF13240">
    <property type="entry name" value="Zn_Ribbon_1"/>
    <property type="match status" value="1"/>
</dbReference>
<name>A0ABW4KS42_9BURK</name>
<keyword evidence="2" id="KW-0812">Transmembrane</keyword>
<accession>A0ABW4KS42</accession>
<organism evidence="4 5">
    <name type="scientific">Ottowia flava</name>
    <dbReference type="NCBI Taxonomy" id="2675430"/>
    <lineage>
        <taxon>Bacteria</taxon>
        <taxon>Pseudomonadati</taxon>
        <taxon>Pseudomonadota</taxon>
        <taxon>Betaproteobacteria</taxon>
        <taxon>Burkholderiales</taxon>
        <taxon>Comamonadaceae</taxon>
        <taxon>Ottowia</taxon>
    </lineage>
</organism>
<keyword evidence="2" id="KW-0472">Membrane</keyword>
<keyword evidence="5" id="KW-1185">Reference proteome</keyword>
<evidence type="ECO:0000259" key="3">
    <source>
        <dbReference type="Pfam" id="PF13240"/>
    </source>
</evidence>
<feature type="compositionally biased region" description="Low complexity" evidence="1">
    <location>
        <begin position="120"/>
        <end position="135"/>
    </location>
</feature>
<protein>
    <submittedName>
        <fullName evidence="4">Zinc ribbon domain-containing protein</fullName>
    </submittedName>
</protein>
<dbReference type="Proteomes" id="UP001597304">
    <property type="component" value="Unassembled WGS sequence"/>
</dbReference>
<keyword evidence="2" id="KW-1133">Transmembrane helix</keyword>
<feature type="transmembrane region" description="Helical" evidence="2">
    <location>
        <begin position="77"/>
        <end position="98"/>
    </location>
</feature>
<feature type="compositionally biased region" description="Basic residues" evidence="1">
    <location>
        <begin position="40"/>
        <end position="49"/>
    </location>
</feature>
<feature type="region of interest" description="Disordered" evidence="1">
    <location>
        <begin position="180"/>
        <end position="227"/>
    </location>
</feature>
<dbReference type="EMBL" id="JBHUEJ010000002">
    <property type="protein sequence ID" value="MFD1709108.1"/>
    <property type="molecule type" value="Genomic_DNA"/>
</dbReference>